<dbReference type="EMBL" id="LT629688">
    <property type="protein sequence ID" value="SDD78368.1"/>
    <property type="molecule type" value="Genomic_DNA"/>
</dbReference>
<dbReference type="InterPro" id="IPR023365">
    <property type="entry name" value="Sortase_dom-sf"/>
</dbReference>
<dbReference type="SUPFAM" id="SSF63817">
    <property type="entry name" value="Sortase"/>
    <property type="match status" value="1"/>
</dbReference>
<dbReference type="Gene3D" id="2.40.260.10">
    <property type="entry name" value="Sortase"/>
    <property type="match status" value="1"/>
</dbReference>
<reference evidence="3 4" key="1">
    <citation type="submission" date="2016-10" db="EMBL/GenBank/DDBJ databases">
        <authorList>
            <person name="de Groot N.N."/>
        </authorList>
    </citation>
    <scope>NUCLEOTIDE SEQUENCE [LARGE SCALE GENOMIC DNA]</scope>
    <source>
        <strain evidence="3 4">MON 2.2</strain>
    </source>
</reference>
<feature type="compositionally biased region" description="Polar residues" evidence="2">
    <location>
        <begin position="9"/>
        <end position="24"/>
    </location>
</feature>
<evidence type="ECO:0000313" key="3">
    <source>
        <dbReference type="EMBL" id="SDD78368.1"/>
    </source>
</evidence>
<dbReference type="Proteomes" id="UP000198546">
    <property type="component" value="Chromosome i"/>
</dbReference>
<organism evidence="3 4">
    <name type="scientific">Auraticoccus monumenti</name>
    <dbReference type="NCBI Taxonomy" id="675864"/>
    <lineage>
        <taxon>Bacteria</taxon>
        <taxon>Bacillati</taxon>
        <taxon>Actinomycetota</taxon>
        <taxon>Actinomycetes</taxon>
        <taxon>Propionibacteriales</taxon>
        <taxon>Propionibacteriaceae</taxon>
        <taxon>Auraticoccus</taxon>
    </lineage>
</organism>
<dbReference type="STRING" id="675864.SAMN04489747_1732"/>
<accession>A0A1G6XJJ4</accession>
<evidence type="ECO:0000256" key="1">
    <source>
        <dbReference type="ARBA" id="ARBA00022801"/>
    </source>
</evidence>
<dbReference type="InterPro" id="IPR005754">
    <property type="entry name" value="Sortase"/>
</dbReference>
<evidence type="ECO:0000256" key="2">
    <source>
        <dbReference type="SAM" id="MobiDB-lite"/>
    </source>
</evidence>
<dbReference type="InterPro" id="IPR042001">
    <property type="entry name" value="Sortase_F"/>
</dbReference>
<dbReference type="AlphaFoldDB" id="A0A1G6XJJ4"/>
<name>A0A1G6XJJ4_9ACTN</name>
<dbReference type="GO" id="GO:0016787">
    <property type="term" value="F:hydrolase activity"/>
    <property type="evidence" value="ECO:0007669"/>
    <property type="project" value="UniProtKB-KW"/>
</dbReference>
<keyword evidence="1" id="KW-0378">Hydrolase</keyword>
<dbReference type="Pfam" id="PF04203">
    <property type="entry name" value="Sortase"/>
    <property type="match status" value="1"/>
</dbReference>
<gene>
    <name evidence="3" type="ORF">SAMN04489747_1732</name>
</gene>
<proteinExistence type="predicted"/>
<keyword evidence="4" id="KW-1185">Reference proteome</keyword>
<protein>
    <submittedName>
        <fullName evidence="3">Sortase family protein</fullName>
    </submittedName>
</protein>
<feature type="region of interest" description="Disordered" evidence="2">
    <location>
        <begin position="1"/>
        <end position="25"/>
    </location>
</feature>
<sequence length="165" mass="16720">MTAPRSPGPTGTTSRPAGTPSAPSSVEIASIGLSEALAPTGLAADGSLEVPADPGQVAWFSGGGRPGGAGPTVVLGHVDSTTGPAVFARLTELVPGDVVTVGSDDGASTRYVVDRVQDVPQDRFPTEAVFGATPDDELRLITCTGPYDRVSGYRDNRVVWASAEG</sequence>
<dbReference type="CDD" id="cd05829">
    <property type="entry name" value="Sortase_F"/>
    <property type="match status" value="1"/>
</dbReference>
<evidence type="ECO:0000313" key="4">
    <source>
        <dbReference type="Proteomes" id="UP000198546"/>
    </source>
</evidence>